<dbReference type="Proteomes" id="UP000286287">
    <property type="component" value="Unassembled WGS sequence"/>
</dbReference>
<evidence type="ECO:0000313" key="1">
    <source>
        <dbReference type="EMBL" id="RJF75638.1"/>
    </source>
</evidence>
<sequence>MNEVQRTAANLPPCVQGGSPGSLFTVFFRPGEALTLLTSVGGGRVNAYEIRPDGIHRTWQAKRTSTPEATSRLARMLGADMNGPACGTPPVLNGPLEAYTYSPFTGSLFVDIITLGGTSHRCRAVNLDREISPGRYQFRGLTDSPTLDSPEHCP</sequence>
<accession>A0A418VHN9</accession>
<keyword evidence="2" id="KW-1185">Reference proteome</keyword>
<name>A0A418VHN9_9DEIO</name>
<protein>
    <submittedName>
        <fullName evidence="1">Uncharacterized protein</fullName>
    </submittedName>
</protein>
<gene>
    <name evidence="1" type="ORF">D3875_00890</name>
</gene>
<proteinExistence type="predicted"/>
<organism evidence="1 2">
    <name type="scientific">Deinococcus cavernae</name>
    <dbReference type="NCBI Taxonomy" id="2320857"/>
    <lineage>
        <taxon>Bacteria</taxon>
        <taxon>Thermotogati</taxon>
        <taxon>Deinococcota</taxon>
        <taxon>Deinococci</taxon>
        <taxon>Deinococcales</taxon>
        <taxon>Deinococcaceae</taxon>
        <taxon>Deinococcus</taxon>
    </lineage>
</organism>
<dbReference type="AlphaFoldDB" id="A0A418VHN9"/>
<reference evidence="1 2" key="1">
    <citation type="submission" date="2018-09" db="EMBL/GenBank/DDBJ databases">
        <authorList>
            <person name="Zhu H."/>
        </authorList>
    </citation>
    <scope>NUCLEOTIDE SEQUENCE [LARGE SCALE GENOMIC DNA]</scope>
    <source>
        <strain evidence="1 2">K2S05-167</strain>
    </source>
</reference>
<dbReference type="EMBL" id="QYUJ01000004">
    <property type="protein sequence ID" value="RJF75638.1"/>
    <property type="molecule type" value="Genomic_DNA"/>
</dbReference>
<evidence type="ECO:0000313" key="2">
    <source>
        <dbReference type="Proteomes" id="UP000286287"/>
    </source>
</evidence>
<comment type="caution">
    <text evidence="1">The sequence shown here is derived from an EMBL/GenBank/DDBJ whole genome shotgun (WGS) entry which is preliminary data.</text>
</comment>